<name>A0A3P1WRJ9_9ACTN</name>
<evidence type="ECO:0000313" key="1">
    <source>
        <dbReference type="EMBL" id="RRD49239.1"/>
    </source>
</evidence>
<organism evidence="1 2">
    <name type="scientific">Arachnia propionica</name>
    <dbReference type="NCBI Taxonomy" id="1750"/>
    <lineage>
        <taxon>Bacteria</taxon>
        <taxon>Bacillati</taxon>
        <taxon>Actinomycetota</taxon>
        <taxon>Actinomycetes</taxon>
        <taxon>Propionibacteriales</taxon>
        <taxon>Propionibacteriaceae</taxon>
        <taxon>Arachnia</taxon>
    </lineage>
</organism>
<evidence type="ECO:0000313" key="2">
    <source>
        <dbReference type="Proteomes" id="UP000280935"/>
    </source>
</evidence>
<dbReference type="EMBL" id="RQYT01000020">
    <property type="protein sequence ID" value="RRD49239.1"/>
    <property type="molecule type" value="Genomic_DNA"/>
</dbReference>
<gene>
    <name evidence="1" type="ORF">EII35_09185</name>
</gene>
<reference evidence="1 2" key="1">
    <citation type="submission" date="2018-11" db="EMBL/GenBank/DDBJ databases">
        <title>Genomes From Bacteria Associated with the Canine Oral Cavity: a Test Case for Automated Genome-Based Taxonomic Assignment.</title>
        <authorList>
            <person name="Coil D.A."/>
            <person name="Jospin G."/>
            <person name="Darling A.E."/>
            <person name="Wallis C."/>
            <person name="Davis I.J."/>
            <person name="Harris S."/>
            <person name="Eisen J.A."/>
            <person name="Holcombe L.J."/>
            <person name="O'Flynn C."/>
        </authorList>
    </citation>
    <scope>NUCLEOTIDE SEQUENCE [LARGE SCALE GENOMIC DNA]</scope>
    <source>
        <strain evidence="1 2">OH2822_COT-296</strain>
    </source>
</reference>
<comment type="caution">
    <text evidence="1">The sequence shown here is derived from an EMBL/GenBank/DDBJ whole genome shotgun (WGS) entry which is preliminary data.</text>
</comment>
<sequence length="117" mass="12892">MRVLLALATGAVWIGQWDGYGGRRRPSPAQHLTTHKGVLRSYDVVEVTEELRRALEDPADPPMLPNRMWDEGGTFQLDADIDLPSMIVGCTERIAAAIEADPDLEVVRISADDPVLL</sequence>
<proteinExistence type="predicted"/>
<dbReference type="Proteomes" id="UP000280935">
    <property type="component" value="Unassembled WGS sequence"/>
</dbReference>
<dbReference type="AlphaFoldDB" id="A0A3P1WRJ9"/>
<accession>A0A3P1WRJ9</accession>
<protein>
    <submittedName>
        <fullName evidence="1">Uncharacterized protein</fullName>
    </submittedName>
</protein>
<dbReference type="OrthoDB" id="3723948at2"/>